<dbReference type="AlphaFoldDB" id="A0A0G0KYC8"/>
<dbReference type="PANTHER" id="PTHR36842">
    <property type="entry name" value="PROTEIN TOLB HOMOLOG"/>
    <property type="match status" value="1"/>
</dbReference>
<dbReference type="STRING" id="1618583.US75_C0043G0002"/>
<dbReference type="SUPFAM" id="SSF69304">
    <property type="entry name" value="Tricorn protease N-terminal domain"/>
    <property type="match status" value="1"/>
</dbReference>
<accession>A0A0G0KYC8</accession>
<dbReference type="InterPro" id="IPR011042">
    <property type="entry name" value="6-blade_b-propeller_TolB-like"/>
</dbReference>
<protein>
    <submittedName>
        <fullName evidence="1">Cell surface protein</fullName>
    </submittedName>
</protein>
<dbReference type="Gene3D" id="2.120.10.30">
    <property type="entry name" value="TolB, C-terminal domain"/>
    <property type="match status" value="1"/>
</dbReference>
<dbReference type="PANTHER" id="PTHR36842:SF1">
    <property type="entry name" value="PROTEIN TOLB"/>
    <property type="match status" value="1"/>
</dbReference>
<sequence>MFMNIVKSWLIPIIVSISLFLGLRPVFAQIVTPESESNDTLLVGSEVEKNAVMQVYYVSNGEKHFITGSAYANESPDFAGDYITWMGQAVNGNWQVFLYDLSSGTTTQITSSGNNQNPKVSDRGEVVWEGWFFDSWQIFNFDGMKITQLTSGDTSVNPGIEGDYIIYARKDITGTWRSAVYSVSKNRAVDVTTGIASKYPKVRNGKIILGGQGSEKEFGLNADDLFILDLIPLTTTESAGTKEDQATESAEVDNEIPETVTEDDIFEELNATELRSGE</sequence>
<organism evidence="1 2">
    <name type="scientific">Candidatus Woesebacteria bacterium GW2011_GWC1_38_13</name>
    <dbReference type="NCBI Taxonomy" id="1618583"/>
    <lineage>
        <taxon>Bacteria</taxon>
        <taxon>Candidatus Woeseibacteriota</taxon>
    </lineage>
</organism>
<proteinExistence type="predicted"/>
<name>A0A0G0KYC8_9BACT</name>
<dbReference type="Proteomes" id="UP000034096">
    <property type="component" value="Unassembled WGS sequence"/>
</dbReference>
<comment type="caution">
    <text evidence="1">The sequence shown here is derived from an EMBL/GenBank/DDBJ whole genome shotgun (WGS) entry which is preliminary data.</text>
</comment>
<reference evidence="1 2" key="1">
    <citation type="journal article" date="2015" name="Nature">
        <title>rRNA introns, odd ribosomes, and small enigmatic genomes across a large radiation of phyla.</title>
        <authorList>
            <person name="Brown C.T."/>
            <person name="Hug L.A."/>
            <person name="Thomas B.C."/>
            <person name="Sharon I."/>
            <person name="Castelle C.J."/>
            <person name="Singh A."/>
            <person name="Wilkins M.J."/>
            <person name="Williams K.H."/>
            <person name="Banfield J.F."/>
        </authorList>
    </citation>
    <scope>NUCLEOTIDE SEQUENCE [LARGE SCALE GENOMIC DNA]</scope>
</reference>
<gene>
    <name evidence="1" type="ORF">US75_C0043G0002</name>
</gene>
<dbReference type="EMBL" id="LBUE01000043">
    <property type="protein sequence ID" value="KKQ54159.1"/>
    <property type="molecule type" value="Genomic_DNA"/>
</dbReference>
<evidence type="ECO:0000313" key="1">
    <source>
        <dbReference type="EMBL" id="KKQ54159.1"/>
    </source>
</evidence>
<evidence type="ECO:0000313" key="2">
    <source>
        <dbReference type="Proteomes" id="UP000034096"/>
    </source>
</evidence>